<evidence type="ECO:0000313" key="1">
    <source>
        <dbReference type="EMBL" id="GAA3664155.1"/>
    </source>
</evidence>
<dbReference type="EMBL" id="BAAAZP010000055">
    <property type="protein sequence ID" value="GAA3664155.1"/>
    <property type="molecule type" value="Genomic_DNA"/>
</dbReference>
<organism evidence="1 2">
    <name type="scientific">Nonomuraea antimicrobica</name>
    <dbReference type="NCBI Taxonomy" id="561173"/>
    <lineage>
        <taxon>Bacteria</taxon>
        <taxon>Bacillati</taxon>
        <taxon>Actinomycetota</taxon>
        <taxon>Actinomycetes</taxon>
        <taxon>Streptosporangiales</taxon>
        <taxon>Streptosporangiaceae</taxon>
        <taxon>Nonomuraea</taxon>
    </lineage>
</organism>
<comment type="caution">
    <text evidence="1">The sequence shown here is derived from an EMBL/GenBank/DDBJ whole genome shotgun (WGS) entry which is preliminary data.</text>
</comment>
<protein>
    <recommendedName>
        <fullName evidence="3">Tn3 transposase DDE domain-containing protein</fullName>
    </recommendedName>
</protein>
<evidence type="ECO:0008006" key="3">
    <source>
        <dbReference type="Google" id="ProtNLM"/>
    </source>
</evidence>
<accession>A0ABP7BN40</accession>
<gene>
    <name evidence="1" type="ORF">GCM10022224_030150</name>
</gene>
<name>A0ABP7BN40_9ACTN</name>
<evidence type="ECO:0000313" key="2">
    <source>
        <dbReference type="Proteomes" id="UP001500902"/>
    </source>
</evidence>
<keyword evidence="2" id="KW-1185">Reference proteome</keyword>
<sequence>MRQLRATGRDVPDELLAHISPAHSENINFFGVINVDVEAELAKLDGGGWRPLRPVATEMALM</sequence>
<proteinExistence type="predicted"/>
<reference evidence="2" key="1">
    <citation type="journal article" date="2019" name="Int. J. Syst. Evol. Microbiol.">
        <title>The Global Catalogue of Microorganisms (GCM) 10K type strain sequencing project: providing services to taxonomists for standard genome sequencing and annotation.</title>
        <authorList>
            <consortium name="The Broad Institute Genomics Platform"/>
            <consortium name="The Broad Institute Genome Sequencing Center for Infectious Disease"/>
            <person name="Wu L."/>
            <person name="Ma J."/>
        </authorList>
    </citation>
    <scope>NUCLEOTIDE SEQUENCE [LARGE SCALE GENOMIC DNA]</scope>
    <source>
        <strain evidence="2">JCM 16904</strain>
    </source>
</reference>
<dbReference type="Proteomes" id="UP001500902">
    <property type="component" value="Unassembled WGS sequence"/>
</dbReference>